<protein>
    <submittedName>
        <fullName evidence="2">Uncharacterized protein</fullName>
    </submittedName>
</protein>
<dbReference type="Proteomes" id="UP000614601">
    <property type="component" value="Unassembled WGS sequence"/>
</dbReference>
<comment type="caution">
    <text evidence="2">The sequence shown here is derived from an EMBL/GenBank/DDBJ whole genome shotgun (WGS) entry which is preliminary data.</text>
</comment>
<keyword evidence="3" id="KW-1185">Reference proteome</keyword>
<feature type="region of interest" description="Disordered" evidence="1">
    <location>
        <begin position="376"/>
        <end position="461"/>
    </location>
</feature>
<reference evidence="2" key="1">
    <citation type="submission" date="2020-09" db="EMBL/GenBank/DDBJ databases">
        <authorList>
            <person name="Kikuchi T."/>
        </authorList>
    </citation>
    <scope>NUCLEOTIDE SEQUENCE</scope>
    <source>
        <strain evidence="2">SH1</strain>
    </source>
</reference>
<gene>
    <name evidence="2" type="ORF">BOKJ2_LOCUS11650</name>
</gene>
<evidence type="ECO:0000256" key="1">
    <source>
        <dbReference type="SAM" id="MobiDB-lite"/>
    </source>
</evidence>
<dbReference type="AlphaFoldDB" id="A0A811LD24"/>
<sequence length="461" mass="51971">MQASVHKYCTNPTFRDKIERHIENMIADDNLPSKKAIYYRNIVCQLIKDLGGEYNYVPQREVADGFLKKAKQDSLTKASVDIFGMNFNAAIMEMKFELLIQGSNNNRQVKIQYPIEALLDFHYHFIVAINEQLSKPKPEPIPVAFKPPPAQKKPPPPKQVQQEPLSSDDDFDFPNFANPNAIHASVQHSEKIATFSDHYYRKPIQEPDYYVKVEMLQYYKNPLMAKHEFGADLEQWKQTGVCDGRVPASQIGIELKYSAHTNRAAREEAKAKAIKEWIKNGRKGPKPTARMEQPRQNLMGLGLDNFGQDDGLTPENSGLTCENDGLSMNSVNNGLNMNSVNNGFIQNHMNAITDDRPCSSIADSGVFSWSGNSTGTYNTRRPSSAASNQLSHGLSTMTLTEPKPTVEWDSDDEEGFVVQQKPKAKPKPTQKKTAEVVKPVERPVRDGWQVSNRRQGKKAWS</sequence>
<feature type="region of interest" description="Disordered" evidence="1">
    <location>
        <begin position="138"/>
        <end position="171"/>
    </location>
</feature>
<feature type="compositionally biased region" description="Basic and acidic residues" evidence="1">
    <location>
        <begin position="432"/>
        <end position="445"/>
    </location>
</feature>
<evidence type="ECO:0000313" key="3">
    <source>
        <dbReference type="Proteomes" id="UP000614601"/>
    </source>
</evidence>
<dbReference type="OrthoDB" id="10534801at2759"/>
<feature type="compositionally biased region" description="Pro residues" evidence="1">
    <location>
        <begin position="139"/>
        <end position="158"/>
    </location>
</feature>
<evidence type="ECO:0000313" key="2">
    <source>
        <dbReference type="EMBL" id="CAD5225582.1"/>
    </source>
</evidence>
<dbReference type="EMBL" id="CAJFDH010000005">
    <property type="protein sequence ID" value="CAD5225582.1"/>
    <property type="molecule type" value="Genomic_DNA"/>
</dbReference>
<name>A0A811LD24_9BILA</name>
<dbReference type="EMBL" id="CAJFCW020000005">
    <property type="protein sequence ID" value="CAG9121098.1"/>
    <property type="molecule type" value="Genomic_DNA"/>
</dbReference>
<dbReference type="Proteomes" id="UP000783686">
    <property type="component" value="Unassembled WGS sequence"/>
</dbReference>
<proteinExistence type="predicted"/>
<organism evidence="2 3">
    <name type="scientific">Bursaphelenchus okinawaensis</name>
    <dbReference type="NCBI Taxonomy" id="465554"/>
    <lineage>
        <taxon>Eukaryota</taxon>
        <taxon>Metazoa</taxon>
        <taxon>Ecdysozoa</taxon>
        <taxon>Nematoda</taxon>
        <taxon>Chromadorea</taxon>
        <taxon>Rhabditida</taxon>
        <taxon>Tylenchina</taxon>
        <taxon>Tylenchomorpha</taxon>
        <taxon>Aphelenchoidea</taxon>
        <taxon>Aphelenchoididae</taxon>
        <taxon>Bursaphelenchus</taxon>
    </lineage>
</organism>
<feature type="compositionally biased region" description="Polar residues" evidence="1">
    <location>
        <begin position="376"/>
        <end position="399"/>
    </location>
</feature>
<accession>A0A811LD24</accession>